<comment type="caution">
    <text evidence="18">Lacks conserved residue(s) required for the propagation of feature annotation.</text>
</comment>
<dbReference type="PANTHER" id="PTHR43584:SF3">
    <property type="entry name" value="BIFUNCTIONAL PROTEIN GLMU"/>
    <property type="match status" value="1"/>
</dbReference>
<keyword evidence="10 18" id="KW-0133">Cell shape</keyword>
<comment type="pathway">
    <text evidence="18">Nucleotide-sugar biosynthesis; UDP-N-acetyl-alpha-D-glucosamine biosynthesis; N-acetyl-alpha-D-glucosamine 1-phosphate from alpha-D-glucosamine 6-phosphate (route II): step 2/2.</text>
</comment>
<dbReference type="InterPro" id="IPR050065">
    <property type="entry name" value="GlmU-like"/>
</dbReference>
<dbReference type="GO" id="GO:0006048">
    <property type="term" value="P:UDP-N-acetylglucosamine biosynthetic process"/>
    <property type="evidence" value="ECO:0007669"/>
    <property type="project" value="UniProtKB-UniPathway"/>
</dbReference>
<feature type="binding site" evidence="18">
    <location>
        <begin position="394"/>
        <end position="395"/>
    </location>
    <ligand>
        <name>acetyl-CoA</name>
        <dbReference type="ChEBI" id="CHEBI:57288"/>
    </ligand>
</feature>
<keyword evidence="6 18" id="KW-0548">Nucleotidyltransferase</keyword>
<dbReference type="GO" id="GO:0000902">
    <property type="term" value="P:cell morphogenesis"/>
    <property type="evidence" value="ECO:0007669"/>
    <property type="project" value="UniProtKB-UniRule"/>
</dbReference>
<comment type="catalytic activity">
    <reaction evidence="15 18">
        <text>alpha-D-glucosamine 1-phosphate + acetyl-CoA = N-acetyl-alpha-D-glucosamine 1-phosphate + CoA + H(+)</text>
        <dbReference type="Rhea" id="RHEA:13725"/>
        <dbReference type="ChEBI" id="CHEBI:15378"/>
        <dbReference type="ChEBI" id="CHEBI:57287"/>
        <dbReference type="ChEBI" id="CHEBI:57288"/>
        <dbReference type="ChEBI" id="CHEBI:57776"/>
        <dbReference type="ChEBI" id="CHEBI:58516"/>
        <dbReference type="EC" id="2.3.1.157"/>
    </reaction>
</comment>
<feature type="binding site" evidence="18">
    <location>
        <position position="448"/>
    </location>
    <ligand>
        <name>acetyl-CoA</name>
        <dbReference type="ChEBI" id="CHEBI:57288"/>
    </ligand>
</feature>
<dbReference type="SUPFAM" id="SSF51161">
    <property type="entry name" value="Trimeric LpxA-like enzymes"/>
    <property type="match status" value="1"/>
</dbReference>
<protein>
    <recommendedName>
        <fullName evidence="18">Bifunctional protein GlmU</fullName>
    </recommendedName>
    <domain>
        <recommendedName>
            <fullName evidence="18">UDP-N-acetylglucosamine pyrophosphorylase</fullName>
            <ecNumber evidence="18">2.7.7.23</ecNumber>
        </recommendedName>
        <alternativeName>
            <fullName evidence="18">N-acetylglucosamine-1-phosphate uridyltransferase</fullName>
        </alternativeName>
    </domain>
    <domain>
        <recommendedName>
            <fullName evidence="18">Glucosamine-1-phosphate N-acetyltransferase</fullName>
            <ecNumber evidence="18">2.3.1.157</ecNumber>
        </recommendedName>
    </domain>
</protein>
<feature type="domain" description="MobA-like NTP transferase" evidence="19">
    <location>
        <begin position="13"/>
        <end position="136"/>
    </location>
</feature>
<dbReference type="Proteomes" id="UP000287394">
    <property type="component" value="Chromosome"/>
</dbReference>
<dbReference type="Pfam" id="PF00132">
    <property type="entry name" value="Hexapep"/>
    <property type="match status" value="2"/>
</dbReference>
<accession>A0A402CVT6</accession>
<comment type="pathway">
    <text evidence="18">Nucleotide-sugar biosynthesis; UDP-N-acetyl-alpha-D-glucosamine biosynthesis; UDP-N-acetyl-alpha-D-glucosamine from N-acetyl-alpha-D-glucosamine 1-phosphate: step 1/1.</text>
</comment>
<feature type="region of interest" description="Pyrophosphorylase" evidence="18">
    <location>
        <begin position="1"/>
        <end position="238"/>
    </location>
</feature>
<dbReference type="GO" id="GO:0009245">
    <property type="term" value="P:lipid A biosynthetic process"/>
    <property type="evidence" value="ECO:0007669"/>
    <property type="project" value="UniProtKB-UniRule"/>
</dbReference>
<feature type="active site" description="Proton acceptor" evidence="18">
    <location>
        <position position="371"/>
    </location>
</feature>
<dbReference type="OrthoDB" id="9775031at2"/>
<evidence type="ECO:0000256" key="1">
    <source>
        <dbReference type="ARBA" id="ARBA00004496"/>
    </source>
</evidence>
<dbReference type="KEGG" id="ccot:CCAX7_25790"/>
<evidence type="ECO:0000256" key="15">
    <source>
        <dbReference type="ARBA" id="ARBA00048247"/>
    </source>
</evidence>
<evidence type="ECO:0000256" key="10">
    <source>
        <dbReference type="ARBA" id="ARBA00022960"/>
    </source>
</evidence>
<evidence type="ECO:0000256" key="7">
    <source>
        <dbReference type="ARBA" id="ARBA00022723"/>
    </source>
</evidence>
<evidence type="ECO:0000256" key="16">
    <source>
        <dbReference type="ARBA" id="ARBA00048493"/>
    </source>
</evidence>
<dbReference type="EC" id="2.3.1.157" evidence="18"/>
<feature type="binding site" evidence="18">
    <location>
        <position position="236"/>
    </location>
    <ligand>
        <name>UDP-N-acetyl-alpha-D-glucosamine</name>
        <dbReference type="ChEBI" id="CHEBI:57705"/>
    </ligand>
</feature>
<dbReference type="RefSeq" id="WP_119321473.1">
    <property type="nucleotide sequence ID" value="NZ_AP025739.1"/>
</dbReference>
<evidence type="ECO:0000256" key="5">
    <source>
        <dbReference type="ARBA" id="ARBA00022679"/>
    </source>
</evidence>
<dbReference type="InterPro" id="IPR025877">
    <property type="entry name" value="MobA-like_NTP_Trfase"/>
</dbReference>
<feature type="binding site" evidence="18">
    <location>
        <position position="388"/>
    </location>
    <ligand>
        <name>acetyl-CoA</name>
        <dbReference type="ChEBI" id="CHEBI:57288"/>
    </ligand>
</feature>
<keyword evidence="11 18" id="KW-0573">Peptidoglycan synthesis</keyword>
<evidence type="ECO:0000256" key="12">
    <source>
        <dbReference type="ARBA" id="ARBA00023268"/>
    </source>
</evidence>
<dbReference type="InterPro" id="IPR029044">
    <property type="entry name" value="Nucleotide-diphossugar_trans"/>
</dbReference>
<evidence type="ECO:0000259" key="19">
    <source>
        <dbReference type="Pfam" id="PF12804"/>
    </source>
</evidence>
<keyword evidence="5 18" id="KW-0808">Transferase</keyword>
<keyword evidence="13 18" id="KW-0012">Acyltransferase</keyword>
<feature type="binding site" evidence="18">
    <location>
        <position position="431"/>
    </location>
    <ligand>
        <name>acetyl-CoA</name>
        <dbReference type="ChEBI" id="CHEBI:57288"/>
    </ligand>
</feature>
<evidence type="ECO:0000256" key="8">
    <source>
        <dbReference type="ARBA" id="ARBA00022737"/>
    </source>
</evidence>
<dbReference type="EC" id="2.7.7.23" evidence="18"/>
<dbReference type="InterPro" id="IPR011004">
    <property type="entry name" value="Trimer_LpxA-like_sf"/>
</dbReference>
<dbReference type="GO" id="GO:0005737">
    <property type="term" value="C:cytoplasm"/>
    <property type="evidence" value="ECO:0007669"/>
    <property type="project" value="UniProtKB-SubCell"/>
</dbReference>
<sequence>MSDSPSAVANVAALILAAGKSTRMKSKTPKALHPLLGKPLLRFALEAAQAAGAQRTVIVVGHQSDMVMSTLGDDFEYVLQAEQKGTGHAVQMAEKSLEDWDGPVLVMPGDAPLVSARLLESLLEHHSKMQAAATLLTAVLDDAGAYGRIVRDPITHQVTAIVEAKDATPEQLTIGEIGTSVYAFDPRKLFSALRQISPNNAQGEYYLTDAIALLAQQGEVVEAVISPDPDIVRGVNTRVELMELSSILRERIHRALQLSGVTIVDPLTTHIDADVKIGQDTTIHPFTILSGVTDIGEDCEIGPGARISDSKLGNNVSVRDSYIVASEVGDGTRVGPYANLRPGNVVGKNVKIGDFVELKQATLADDVSAGHFAYLGDAEVGARTNIGAGTITCNYDGKKKHRTIIGADAFVGTHSTLVAPVTIGDGAYTAAGSTITEDVPAQALGIGRGRQVNKEGWAAEK</sequence>
<feature type="binding site" evidence="18">
    <location>
        <position position="236"/>
    </location>
    <ligand>
        <name>Mg(2+)</name>
        <dbReference type="ChEBI" id="CHEBI:18420"/>
    </ligand>
</feature>
<dbReference type="HAMAP" id="MF_01631">
    <property type="entry name" value="GlmU"/>
    <property type="match status" value="1"/>
</dbReference>
<proteinExistence type="inferred from homology"/>
<feature type="region of interest" description="Linker" evidence="18">
    <location>
        <begin position="239"/>
        <end position="259"/>
    </location>
</feature>
<keyword evidence="7 18" id="KW-0479">Metal-binding</keyword>
<feature type="binding site" evidence="18">
    <location>
        <position position="30"/>
    </location>
    <ligand>
        <name>UDP-N-acetyl-alpha-D-glucosamine</name>
        <dbReference type="ChEBI" id="CHEBI:57705"/>
    </ligand>
</feature>
<evidence type="ECO:0000256" key="6">
    <source>
        <dbReference type="ARBA" id="ARBA00022695"/>
    </source>
</evidence>
<evidence type="ECO:0000256" key="18">
    <source>
        <dbReference type="HAMAP-Rule" id="MF_01631"/>
    </source>
</evidence>
<dbReference type="CDD" id="cd03353">
    <property type="entry name" value="LbH_GlmU_C"/>
    <property type="match status" value="1"/>
</dbReference>
<dbReference type="GO" id="GO:0008360">
    <property type="term" value="P:regulation of cell shape"/>
    <property type="evidence" value="ECO:0007669"/>
    <property type="project" value="UniProtKB-KW"/>
</dbReference>
<evidence type="ECO:0000256" key="3">
    <source>
        <dbReference type="ARBA" id="ARBA00007947"/>
    </source>
</evidence>
<feature type="binding site" evidence="18">
    <location>
        <position position="147"/>
    </location>
    <ligand>
        <name>UDP-N-acetyl-alpha-D-glucosamine</name>
        <dbReference type="ChEBI" id="CHEBI:57705"/>
    </ligand>
</feature>
<evidence type="ECO:0000313" key="20">
    <source>
        <dbReference type="EMBL" id="BDI30528.1"/>
    </source>
</evidence>
<dbReference type="EMBL" id="AP025739">
    <property type="protein sequence ID" value="BDI30528.1"/>
    <property type="molecule type" value="Genomic_DNA"/>
</dbReference>
<dbReference type="InterPro" id="IPR001451">
    <property type="entry name" value="Hexapep"/>
</dbReference>
<evidence type="ECO:0000313" key="21">
    <source>
        <dbReference type="Proteomes" id="UP000287394"/>
    </source>
</evidence>
<feature type="binding site" evidence="18">
    <location>
        <position position="374"/>
    </location>
    <ligand>
        <name>UDP-N-acetyl-alpha-D-glucosamine</name>
        <dbReference type="ChEBI" id="CHEBI:57705"/>
    </ligand>
</feature>
<comment type="pathway">
    <text evidence="18">Bacterial outer membrane biogenesis; LPS lipid A biosynthesis.</text>
</comment>
<feature type="region of interest" description="N-acetyltransferase" evidence="18">
    <location>
        <begin position="260"/>
        <end position="461"/>
    </location>
</feature>
<dbReference type="FunCoup" id="A0A402CVT6">
    <property type="interactions" value="387"/>
</dbReference>
<dbReference type="Gene3D" id="3.90.550.10">
    <property type="entry name" value="Spore Coat Polysaccharide Biosynthesis Protein SpsA, Chain A"/>
    <property type="match status" value="1"/>
</dbReference>
<evidence type="ECO:0000256" key="4">
    <source>
        <dbReference type="ARBA" id="ARBA00022490"/>
    </source>
</evidence>
<feature type="binding site" evidence="18">
    <location>
        <begin position="85"/>
        <end position="86"/>
    </location>
    <ligand>
        <name>UDP-N-acetyl-alpha-D-glucosamine</name>
        <dbReference type="ChEBI" id="CHEBI:57705"/>
    </ligand>
</feature>
<comment type="similarity">
    <text evidence="3 18">In the N-terminal section; belongs to the N-acetylglucosamine-1-phosphate uridyltransferase family.</text>
</comment>
<feature type="binding site" evidence="18">
    <location>
        <position position="80"/>
    </location>
    <ligand>
        <name>UDP-N-acetyl-alpha-D-glucosamine</name>
        <dbReference type="ChEBI" id="CHEBI:57705"/>
    </ligand>
</feature>
<dbReference type="GO" id="GO:0003977">
    <property type="term" value="F:UDP-N-acetylglucosamine diphosphorylase activity"/>
    <property type="evidence" value="ECO:0007669"/>
    <property type="project" value="UniProtKB-UniRule"/>
</dbReference>
<organism evidence="20 21">
    <name type="scientific">Capsulimonas corticalis</name>
    <dbReference type="NCBI Taxonomy" id="2219043"/>
    <lineage>
        <taxon>Bacteria</taxon>
        <taxon>Bacillati</taxon>
        <taxon>Armatimonadota</taxon>
        <taxon>Armatimonadia</taxon>
        <taxon>Capsulimonadales</taxon>
        <taxon>Capsulimonadaceae</taxon>
        <taxon>Capsulimonas</taxon>
    </lineage>
</organism>
<dbReference type="GO" id="GO:0009252">
    <property type="term" value="P:peptidoglycan biosynthetic process"/>
    <property type="evidence" value="ECO:0007669"/>
    <property type="project" value="UniProtKB-UniRule"/>
</dbReference>
<feature type="binding site" evidence="18">
    <location>
        <position position="110"/>
    </location>
    <ligand>
        <name>Mg(2+)</name>
        <dbReference type="ChEBI" id="CHEBI:18420"/>
    </ligand>
</feature>
<dbReference type="InterPro" id="IPR005882">
    <property type="entry name" value="Bifunctional_GlmU"/>
</dbReference>
<feature type="binding site" evidence="18">
    <location>
        <position position="385"/>
    </location>
    <ligand>
        <name>UDP-N-acetyl-alpha-D-glucosamine</name>
        <dbReference type="ChEBI" id="CHEBI:57705"/>
    </ligand>
</feature>
<keyword evidence="14 18" id="KW-0961">Cell wall biogenesis/degradation</keyword>
<comment type="catalytic activity">
    <reaction evidence="16 18">
        <text>N-acetyl-alpha-D-glucosamine 1-phosphate + UTP + H(+) = UDP-N-acetyl-alpha-D-glucosamine + diphosphate</text>
        <dbReference type="Rhea" id="RHEA:13509"/>
        <dbReference type="ChEBI" id="CHEBI:15378"/>
        <dbReference type="ChEBI" id="CHEBI:33019"/>
        <dbReference type="ChEBI" id="CHEBI:46398"/>
        <dbReference type="ChEBI" id="CHEBI:57705"/>
        <dbReference type="ChEBI" id="CHEBI:57776"/>
        <dbReference type="EC" id="2.7.7.23"/>
    </reaction>
</comment>
<feature type="binding site" evidence="18">
    <location>
        <position position="341"/>
    </location>
    <ligand>
        <name>UDP-N-acetyl-alpha-D-glucosamine</name>
        <dbReference type="ChEBI" id="CHEBI:57705"/>
    </ligand>
</feature>
<keyword evidence="8 18" id="KW-0677">Repeat</keyword>
<evidence type="ECO:0000256" key="17">
    <source>
        <dbReference type="ARBA" id="ARBA00049628"/>
    </source>
</evidence>
<dbReference type="GO" id="GO:0019134">
    <property type="term" value="F:glucosamine-1-phosphate N-acetyltransferase activity"/>
    <property type="evidence" value="ECO:0007669"/>
    <property type="project" value="UniProtKB-UniRule"/>
</dbReference>
<gene>
    <name evidence="18 20" type="primary">glmU</name>
    <name evidence="20" type="ORF">CCAX7_25790</name>
</gene>
<dbReference type="AlphaFoldDB" id="A0A402CVT6"/>
<dbReference type="InterPro" id="IPR038009">
    <property type="entry name" value="GlmU_C_LbH"/>
</dbReference>
<evidence type="ECO:0000256" key="13">
    <source>
        <dbReference type="ARBA" id="ARBA00023315"/>
    </source>
</evidence>
<feature type="binding site" evidence="18">
    <location>
        <begin position="16"/>
        <end position="19"/>
    </location>
    <ligand>
        <name>UDP-N-acetyl-alpha-D-glucosamine</name>
        <dbReference type="ChEBI" id="CHEBI:57705"/>
    </ligand>
</feature>
<comment type="subunit">
    <text evidence="18">Homotrimer.</text>
</comment>
<keyword evidence="12 18" id="KW-0511">Multifunctional enzyme</keyword>
<name>A0A402CVT6_9BACT</name>
<dbReference type="SUPFAM" id="SSF53448">
    <property type="entry name" value="Nucleotide-diphospho-sugar transferases"/>
    <property type="match status" value="1"/>
</dbReference>
<keyword evidence="9 18" id="KW-0460">Magnesium</keyword>
<dbReference type="GO" id="GO:0000287">
    <property type="term" value="F:magnesium ion binding"/>
    <property type="evidence" value="ECO:0007669"/>
    <property type="project" value="UniProtKB-UniRule"/>
</dbReference>
<evidence type="ECO:0000256" key="14">
    <source>
        <dbReference type="ARBA" id="ARBA00023316"/>
    </source>
</evidence>
<reference evidence="20 21" key="1">
    <citation type="journal article" date="2019" name="Int. J. Syst. Evol. Microbiol.">
        <title>Capsulimonas corticalis gen. nov., sp. nov., an aerobic capsulated bacterium, of a novel bacterial order, Capsulimonadales ord. nov., of the class Armatimonadia of the phylum Armatimonadetes.</title>
        <authorList>
            <person name="Li J."/>
            <person name="Kudo C."/>
            <person name="Tonouchi A."/>
        </authorList>
    </citation>
    <scope>NUCLEOTIDE SEQUENCE [LARGE SCALE GENOMIC DNA]</scope>
    <source>
        <strain evidence="20 21">AX-7</strain>
    </source>
</reference>
<evidence type="ECO:0000256" key="11">
    <source>
        <dbReference type="ARBA" id="ARBA00022984"/>
    </source>
</evidence>
<dbReference type="Gene3D" id="2.160.10.10">
    <property type="entry name" value="Hexapeptide repeat proteins"/>
    <property type="match status" value="1"/>
</dbReference>
<dbReference type="NCBIfam" id="NF010934">
    <property type="entry name" value="PRK14354.1"/>
    <property type="match status" value="1"/>
</dbReference>
<feature type="binding site" evidence="18">
    <location>
        <position position="163"/>
    </location>
    <ligand>
        <name>UDP-N-acetyl-alpha-D-glucosamine</name>
        <dbReference type="ChEBI" id="CHEBI:57705"/>
    </ligand>
</feature>
<dbReference type="Pfam" id="PF12804">
    <property type="entry name" value="NTP_transf_3"/>
    <property type="match status" value="1"/>
</dbReference>
<comment type="cofactor">
    <cofactor evidence="18">
        <name>Mg(2+)</name>
        <dbReference type="ChEBI" id="CHEBI:18420"/>
    </cofactor>
    <text evidence="18">Binds 1 Mg(2+) ion per subunit.</text>
</comment>
<keyword evidence="21" id="KW-1185">Reference proteome</keyword>
<comment type="subcellular location">
    <subcellularLocation>
        <location evidence="1 18">Cytoplasm</location>
    </subcellularLocation>
</comment>
<evidence type="ECO:0000256" key="2">
    <source>
        <dbReference type="ARBA" id="ARBA00007707"/>
    </source>
</evidence>
<comment type="function">
    <text evidence="17 18">Catalyzes the last two sequential reactions in the de novo biosynthetic pathway for UDP-N-acetylglucosamine (UDP-GlcNAc). The C-terminal domain catalyzes the transfer of acetyl group from acetyl coenzyme A to glucosamine-1-phosphate (GlcN-1-P) to produce N-acetylglucosamine-1-phosphate (GlcNAc-1-P), which is converted into UDP-GlcNAc by the transfer of uridine 5-monophosphate (from uridine 5-triphosphate), a reaction catalyzed by the N-terminal domain.</text>
</comment>
<evidence type="ECO:0000256" key="9">
    <source>
        <dbReference type="ARBA" id="ARBA00022842"/>
    </source>
</evidence>
<dbReference type="GO" id="GO:0016020">
    <property type="term" value="C:membrane"/>
    <property type="evidence" value="ECO:0007669"/>
    <property type="project" value="GOC"/>
</dbReference>
<dbReference type="CDD" id="cd02540">
    <property type="entry name" value="GT2_GlmU_N_bac"/>
    <property type="match status" value="1"/>
</dbReference>
<dbReference type="NCBIfam" id="TIGR01173">
    <property type="entry name" value="glmU"/>
    <property type="match status" value="1"/>
</dbReference>
<feature type="binding site" evidence="18">
    <location>
        <position position="359"/>
    </location>
    <ligand>
        <name>UDP-N-acetyl-alpha-D-glucosamine</name>
        <dbReference type="ChEBI" id="CHEBI:57705"/>
    </ligand>
</feature>
<dbReference type="GO" id="GO:0071555">
    <property type="term" value="P:cell wall organization"/>
    <property type="evidence" value="ECO:0007669"/>
    <property type="project" value="UniProtKB-KW"/>
</dbReference>
<dbReference type="PANTHER" id="PTHR43584">
    <property type="entry name" value="NUCLEOTIDYL TRANSFERASE"/>
    <property type="match status" value="1"/>
</dbReference>
<comment type="similarity">
    <text evidence="2 18">In the C-terminal section; belongs to the transferase hexapeptide repeat family.</text>
</comment>
<keyword evidence="4 18" id="KW-0963">Cytoplasm</keyword>